<dbReference type="Proteomes" id="UP000193719">
    <property type="component" value="Unassembled WGS sequence"/>
</dbReference>
<proteinExistence type="predicted"/>
<dbReference type="EMBL" id="MCFH01000095">
    <property type="protein sequence ID" value="ORX40405.1"/>
    <property type="molecule type" value="Genomic_DNA"/>
</dbReference>
<keyword evidence="1" id="KW-0472">Membrane</keyword>
<accession>A0A1Y1UT77</accession>
<sequence length="254" mass="29360">MKKKIILILSTYLYFMVFCQYGYTRTISVESDDIPAELIYRGEAFSRTIIKDFDFNNYNSPDDDDEYTYVCKDDDCIYIQPNSSKPFIEIEDKNGYLHRYIFTSYIDDYEVTIANYIESNINKTIHVSTDCKTDSQCFSNKCINNRCIKNLEVNIEHCVSLYIRPSAFYSSYIGYTKCGRMPGEPCIKNSDCSSNKCYRGTCITNNYTPSDSDGIGEAFSKLGFIAALISILVIDCCYCCYVKHNERYYIKANK</sequence>
<feature type="transmembrane region" description="Helical" evidence="1">
    <location>
        <begin position="222"/>
        <end position="241"/>
    </location>
</feature>
<keyword evidence="1" id="KW-1133">Transmembrane helix</keyword>
<evidence type="ECO:0000313" key="2">
    <source>
        <dbReference type="EMBL" id="ORX40405.1"/>
    </source>
</evidence>
<reference evidence="2 4" key="1">
    <citation type="submission" date="2016-08" db="EMBL/GenBank/DDBJ databases">
        <title>Genomes of anaerobic fungi encode conserved fungal cellulosomes for biomass hydrolysis.</title>
        <authorList>
            <consortium name="DOE Joint Genome Institute"/>
            <person name="Haitjema C.H."/>
            <person name="Gilmore S.P."/>
            <person name="Henske J.K."/>
            <person name="Solomon K.V."/>
            <person name="De Groot R."/>
            <person name="Kuo A."/>
            <person name="Mondo S.J."/>
            <person name="Salamov A.A."/>
            <person name="Labutti K."/>
            <person name="Zhao Z."/>
            <person name="Chiniquy J."/>
            <person name="Barry K."/>
            <person name="Brewer H.M."/>
            <person name="Purvine S.O."/>
            <person name="Wright A.T."/>
            <person name="Boxma B."/>
            <person name="Van Alen T."/>
            <person name="Hackstein J.H."/>
            <person name="Baker S.E."/>
            <person name="Grigoriev I.V."/>
            <person name="O'Malley M.A."/>
        </authorList>
    </citation>
    <scope>NUCLEOTIDE SEQUENCE [LARGE SCALE GENOMIC DNA]</scope>
    <source>
        <strain evidence="4">finn</strain>
        <strain evidence="2">Finn</strain>
    </source>
</reference>
<gene>
    <name evidence="3" type="ORF">BCR36DRAFT_339126</name>
    <name evidence="2" type="ORF">BCR36DRAFT_416927</name>
</gene>
<dbReference type="OrthoDB" id="2176531at2759"/>
<organism evidence="2 4">
    <name type="scientific">Piromyces finnis</name>
    <dbReference type="NCBI Taxonomy" id="1754191"/>
    <lineage>
        <taxon>Eukaryota</taxon>
        <taxon>Fungi</taxon>
        <taxon>Fungi incertae sedis</taxon>
        <taxon>Chytridiomycota</taxon>
        <taxon>Chytridiomycota incertae sedis</taxon>
        <taxon>Neocallimastigomycetes</taxon>
        <taxon>Neocallimastigales</taxon>
        <taxon>Neocallimastigaceae</taxon>
        <taxon>Piromyces</taxon>
    </lineage>
</organism>
<reference evidence="2 4" key="2">
    <citation type="submission" date="2016-08" db="EMBL/GenBank/DDBJ databases">
        <title>Pervasive Adenine N6-methylation of Active Genes in Fungi.</title>
        <authorList>
            <consortium name="DOE Joint Genome Institute"/>
            <person name="Mondo S.J."/>
            <person name="Dannebaum R.O."/>
            <person name="Kuo R.C."/>
            <person name="Labutti K."/>
            <person name="Haridas S."/>
            <person name="Kuo A."/>
            <person name="Salamov A."/>
            <person name="Ahrendt S.R."/>
            <person name="Lipzen A."/>
            <person name="Sullivan W."/>
            <person name="Andreopoulos W.B."/>
            <person name="Clum A."/>
            <person name="Lindquist E."/>
            <person name="Daum C."/>
            <person name="Ramamoorthy G.K."/>
            <person name="Gryganskyi A."/>
            <person name="Culley D."/>
            <person name="Magnuson J.K."/>
            <person name="James T.Y."/>
            <person name="O'Malley M.A."/>
            <person name="Stajich J.E."/>
            <person name="Spatafora J.W."/>
            <person name="Visel A."/>
            <person name="Grigoriev I.V."/>
        </authorList>
    </citation>
    <scope>NUCLEOTIDE SEQUENCE [LARGE SCALE GENOMIC DNA]</scope>
    <source>
        <strain evidence="2">Finn</strain>
        <strain evidence="4">finn</strain>
    </source>
</reference>
<evidence type="ECO:0000313" key="3">
    <source>
        <dbReference type="EMBL" id="ORX41620.1"/>
    </source>
</evidence>
<evidence type="ECO:0000313" key="4">
    <source>
        <dbReference type="Proteomes" id="UP000193719"/>
    </source>
</evidence>
<protein>
    <submittedName>
        <fullName evidence="2">Uncharacterized protein</fullName>
    </submittedName>
</protein>
<evidence type="ECO:0000256" key="1">
    <source>
        <dbReference type="SAM" id="Phobius"/>
    </source>
</evidence>
<name>A0A1Y1UT77_9FUNG</name>
<comment type="caution">
    <text evidence="2">The sequence shown here is derived from an EMBL/GenBank/DDBJ whole genome shotgun (WGS) entry which is preliminary data.</text>
</comment>
<keyword evidence="4" id="KW-1185">Reference proteome</keyword>
<dbReference type="EMBL" id="MCFH01000082">
    <property type="protein sequence ID" value="ORX41620.1"/>
    <property type="molecule type" value="Genomic_DNA"/>
</dbReference>
<keyword evidence="1" id="KW-0812">Transmembrane</keyword>
<dbReference type="AlphaFoldDB" id="A0A1Y1UT77"/>